<evidence type="ECO:0000256" key="6">
    <source>
        <dbReference type="ARBA" id="ARBA00061004"/>
    </source>
</evidence>
<dbReference type="SMART" id="SM00271">
    <property type="entry name" value="DnaJ"/>
    <property type="match status" value="1"/>
</dbReference>
<feature type="binding site" evidence="8">
    <location>
        <position position="203"/>
    </location>
    <ligand>
        <name>Zn(2+)</name>
        <dbReference type="ChEBI" id="CHEBI:29105"/>
        <label>2</label>
    </ligand>
</feature>
<dbReference type="Pfam" id="PF00684">
    <property type="entry name" value="DnaJ_CXXCXGXG"/>
    <property type="match status" value="1"/>
</dbReference>
<comment type="caution">
    <text evidence="12">The sequence shown here is derived from an EMBL/GenBank/DDBJ whole genome shotgun (WGS) entry which is preliminary data.</text>
</comment>
<feature type="domain" description="CR-type" evidence="11">
    <location>
        <begin position="147"/>
        <end position="229"/>
    </location>
</feature>
<dbReference type="GO" id="GO:0051082">
    <property type="term" value="F:unfolded protein binding"/>
    <property type="evidence" value="ECO:0007669"/>
    <property type="project" value="UniProtKB-UniRule"/>
</dbReference>
<evidence type="ECO:0000313" key="12">
    <source>
        <dbReference type="EMBL" id="PIS42189.1"/>
    </source>
</evidence>
<dbReference type="InterPro" id="IPR036410">
    <property type="entry name" value="HSP_DnaJ_Cys-rich_dom_sf"/>
</dbReference>
<comment type="subunit">
    <text evidence="8">Homodimer.</text>
</comment>
<comment type="similarity">
    <text evidence="6 8">Belongs to the DnaJ family.</text>
</comment>
<dbReference type="GO" id="GO:0031072">
    <property type="term" value="F:heat shock protein binding"/>
    <property type="evidence" value="ECO:0007669"/>
    <property type="project" value="InterPro"/>
</dbReference>
<feature type="repeat" description="CXXCXGXG motif" evidence="8">
    <location>
        <begin position="217"/>
        <end position="224"/>
    </location>
</feature>
<feature type="binding site" evidence="8">
    <location>
        <position position="220"/>
    </location>
    <ligand>
        <name>Zn(2+)</name>
        <dbReference type="ChEBI" id="CHEBI:29105"/>
        <label>1</label>
    </ligand>
</feature>
<dbReference type="PROSITE" id="PS50076">
    <property type="entry name" value="DNAJ_2"/>
    <property type="match status" value="1"/>
</dbReference>
<keyword evidence="4 8" id="KW-0862">Zinc</keyword>
<dbReference type="FunFam" id="2.10.230.10:FF:000002">
    <property type="entry name" value="Molecular chaperone DnaJ"/>
    <property type="match status" value="1"/>
</dbReference>
<keyword evidence="3 8" id="KW-0863">Zinc-finger</keyword>
<dbReference type="SUPFAM" id="SSF57938">
    <property type="entry name" value="DnaJ/Hsp40 cysteine-rich domain"/>
    <property type="match status" value="1"/>
</dbReference>
<gene>
    <name evidence="8 12" type="primary">dnaJ</name>
    <name evidence="12" type="ORF">COT24_04895</name>
</gene>
<feature type="repeat" description="CXXCXGXG motif" evidence="8">
    <location>
        <begin position="203"/>
        <end position="210"/>
    </location>
</feature>
<protein>
    <recommendedName>
        <fullName evidence="7 8">Chaperone protein DnaJ</fullName>
    </recommendedName>
</protein>
<dbReference type="Gene3D" id="2.10.230.10">
    <property type="entry name" value="Heat shock protein DnaJ, cysteine-rich domain"/>
    <property type="match status" value="1"/>
</dbReference>
<dbReference type="FunFam" id="2.60.260.20:FF:000005">
    <property type="entry name" value="Chaperone protein dnaJ 1, mitochondrial"/>
    <property type="match status" value="1"/>
</dbReference>
<dbReference type="GO" id="GO:0008270">
    <property type="term" value="F:zinc ion binding"/>
    <property type="evidence" value="ECO:0007669"/>
    <property type="project" value="UniProtKB-UniRule"/>
</dbReference>
<evidence type="ECO:0000256" key="3">
    <source>
        <dbReference type="ARBA" id="ARBA00022771"/>
    </source>
</evidence>
<feature type="binding site" evidence="8">
    <location>
        <position position="163"/>
    </location>
    <ligand>
        <name>Zn(2+)</name>
        <dbReference type="ChEBI" id="CHEBI:29105"/>
        <label>1</label>
    </ligand>
</feature>
<dbReference type="InterPro" id="IPR036869">
    <property type="entry name" value="J_dom_sf"/>
</dbReference>
<dbReference type="PANTHER" id="PTHR43096:SF52">
    <property type="entry name" value="DNAJ HOMOLOG 1, MITOCHONDRIAL-RELATED"/>
    <property type="match status" value="1"/>
</dbReference>
<feature type="zinc finger region" description="CR-type" evidence="9">
    <location>
        <begin position="147"/>
        <end position="229"/>
    </location>
</feature>
<keyword evidence="2 8" id="KW-0677">Repeat</keyword>
<reference evidence="12 13" key="1">
    <citation type="submission" date="2017-09" db="EMBL/GenBank/DDBJ databases">
        <title>Depth-based differentiation of microbial function through sediment-hosted aquifers and enrichment of novel symbionts in the deep terrestrial subsurface.</title>
        <authorList>
            <person name="Probst A.J."/>
            <person name="Ladd B."/>
            <person name="Jarett J.K."/>
            <person name="Geller-Mcgrath D.E."/>
            <person name="Sieber C.M."/>
            <person name="Emerson J.B."/>
            <person name="Anantharaman K."/>
            <person name="Thomas B.C."/>
            <person name="Malmstrom R."/>
            <person name="Stieglmeier M."/>
            <person name="Klingl A."/>
            <person name="Woyke T."/>
            <person name="Ryan C.M."/>
            <person name="Banfield J.F."/>
        </authorList>
    </citation>
    <scope>NUCLEOTIDE SEQUENCE [LARGE SCALE GENOMIC DNA]</scope>
    <source>
        <strain evidence="12">CG08_land_8_20_14_0_20_40_16</strain>
    </source>
</reference>
<dbReference type="InterPro" id="IPR002939">
    <property type="entry name" value="DnaJ_C"/>
</dbReference>
<feature type="binding site" evidence="8">
    <location>
        <position position="160"/>
    </location>
    <ligand>
        <name>Zn(2+)</name>
        <dbReference type="ChEBI" id="CHEBI:29105"/>
        <label>1</label>
    </ligand>
</feature>
<keyword evidence="8" id="KW-0235">DNA replication</keyword>
<accession>A0A2H0YV53</accession>
<evidence type="ECO:0000256" key="1">
    <source>
        <dbReference type="ARBA" id="ARBA00022723"/>
    </source>
</evidence>
<feature type="binding site" evidence="8">
    <location>
        <position position="206"/>
    </location>
    <ligand>
        <name>Zn(2+)</name>
        <dbReference type="ChEBI" id="CHEBI:29105"/>
        <label>2</label>
    </ligand>
</feature>
<dbReference type="PROSITE" id="PS51188">
    <property type="entry name" value="ZF_CR"/>
    <property type="match status" value="1"/>
</dbReference>
<feature type="repeat" description="CXXCXGXG motif" evidence="8">
    <location>
        <begin position="160"/>
        <end position="167"/>
    </location>
</feature>
<feature type="binding site" evidence="8">
    <location>
        <position position="180"/>
    </location>
    <ligand>
        <name>Zn(2+)</name>
        <dbReference type="ChEBI" id="CHEBI:29105"/>
        <label>2</label>
    </ligand>
</feature>
<dbReference type="InterPro" id="IPR018253">
    <property type="entry name" value="DnaJ_domain_CS"/>
</dbReference>
<evidence type="ECO:0000256" key="4">
    <source>
        <dbReference type="ARBA" id="ARBA00022833"/>
    </source>
</evidence>
<dbReference type="PANTHER" id="PTHR43096">
    <property type="entry name" value="DNAJ HOMOLOG 1, MITOCHONDRIAL-RELATED"/>
    <property type="match status" value="1"/>
</dbReference>
<dbReference type="NCBIfam" id="NF008035">
    <property type="entry name" value="PRK10767.1"/>
    <property type="match status" value="1"/>
</dbReference>
<feature type="binding site" evidence="8">
    <location>
        <position position="217"/>
    </location>
    <ligand>
        <name>Zn(2+)</name>
        <dbReference type="ChEBI" id="CHEBI:29105"/>
        <label>1</label>
    </ligand>
</feature>
<proteinExistence type="inferred from homology"/>
<evidence type="ECO:0000313" key="13">
    <source>
        <dbReference type="Proteomes" id="UP000231542"/>
    </source>
</evidence>
<comment type="domain">
    <text evidence="8">The J domain is necessary and sufficient to stimulate DnaK ATPase activity. Zinc center 1 plays an important role in the autonomous, DnaK-independent chaperone activity of DnaJ. Zinc center 2 is essential for interaction with DnaK and for DnaJ activity.</text>
</comment>
<dbReference type="Proteomes" id="UP000231542">
    <property type="component" value="Unassembled WGS sequence"/>
</dbReference>
<dbReference type="CDD" id="cd06257">
    <property type="entry name" value="DnaJ"/>
    <property type="match status" value="1"/>
</dbReference>
<dbReference type="GO" id="GO:0006260">
    <property type="term" value="P:DNA replication"/>
    <property type="evidence" value="ECO:0007669"/>
    <property type="project" value="UniProtKB-KW"/>
</dbReference>
<evidence type="ECO:0000259" key="10">
    <source>
        <dbReference type="PROSITE" id="PS50076"/>
    </source>
</evidence>
<feature type="repeat" description="CXXCXGXG motif" evidence="8">
    <location>
        <begin position="177"/>
        <end position="184"/>
    </location>
</feature>
<comment type="function">
    <text evidence="8">Participates actively in the response to hyperosmotic and heat shock by preventing the aggregation of stress-denatured proteins and by disaggregating proteins, also in an autonomous, DnaK-independent fashion. Unfolded proteins bind initially to DnaJ; upon interaction with the DnaJ-bound protein, DnaK hydrolyzes its bound ATP, resulting in the formation of a stable complex. GrpE releases ADP from DnaK; ATP binding to DnaK triggers the release of the substrate protein, thus completing the reaction cycle. Several rounds of ATP-dependent interactions between DnaJ, DnaK and GrpE are required for fully efficient folding. Also involved, together with DnaK and GrpE, in the DNA replication of plasmids through activation of initiation proteins.</text>
</comment>
<dbReference type="GO" id="GO:0005524">
    <property type="term" value="F:ATP binding"/>
    <property type="evidence" value="ECO:0007669"/>
    <property type="project" value="InterPro"/>
</dbReference>
<dbReference type="GO" id="GO:0042026">
    <property type="term" value="P:protein refolding"/>
    <property type="evidence" value="ECO:0007669"/>
    <property type="project" value="TreeGrafter"/>
</dbReference>
<dbReference type="HAMAP" id="MF_01152">
    <property type="entry name" value="DnaJ"/>
    <property type="match status" value="1"/>
</dbReference>
<keyword evidence="5 8" id="KW-0143">Chaperone</keyword>
<evidence type="ECO:0000256" key="7">
    <source>
        <dbReference type="ARBA" id="ARBA00067609"/>
    </source>
</evidence>
<dbReference type="InterPro" id="IPR012724">
    <property type="entry name" value="DnaJ"/>
</dbReference>
<dbReference type="CDD" id="cd10747">
    <property type="entry name" value="DnaJ_C"/>
    <property type="match status" value="1"/>
</dbReference>
<keyword evidence="8" id="KW-0346">Stress response</keyword>
<dbReference type="AlphaFoldDB" id="A0A2H0YV53"/>
<dbReference type="PRINTS" id="PR00625">
    <property type="entry name" value="JDOMAIN"/>
</dbReference>
<comment type="subcellular location">
    <subcellularLocation>
        <location evidence="8">Cytoplasm</location>
    </subcellularLocation>
</comment>
<dbReference type="NCBIfam" id="TIGR02349">
    <property type="entry name" value="DnaJ_bact"/>
    <property type="match status" value="1"/>
</dbReference>
<name>A0A2H0YV53_9BACT</name>
<evidence type="ECO:0000256" key="2">
    <source>
        <dbReference type="ARBA" id="ARBA00022737"/>
    </source>
</evidence>
<dbReference type="Gene3D" id="2.60.260.20">
    <property type="entry name" value="Urease metallochaperone UreE, N-terminal domain"/>
    <property type="match status" value="2"/>
</dbReference>
<evidence type="ECO:0000256" key="8">
    <source>
        <dbReference type="HAMAP-Rule" id="MF_01152"/>
    </source>
</evidence>
<dbReference type="CDD" id="cd10719">
    <property type="entry name" value="DnaJ_zf"/>
    <property type="match status" value="1"/>
</dbReference>
<keyword evidence="1 8" id="KW-0479">Metal-binding</keyword>
<dbReference type="Pfam" id="PF01556">
    <property type="entry name" value="DnaJ_C"/>
    <property type="match status" value="1"/>
</dbReference>
<feature type="domain" description="J" evidence="10">
    <location>
        <begin position="4"/>
        <end position="66"/>
    </location>
</feature>
<dbReference type="GO" id="GO:0009408">
    <property type="term" value="P:response to heat"/>
    <property type="evidence" value="ECO:0007669"/>
    <property type="project" value="InterPro"/>
</dbReference>
<comment type="cofactor">
    <cofactor evidence="8">
        <name>Zn(2+)</name>
        <dbReference type="ChEBI" id="CHEBI:29105"/>
    </cofactor>
    <text evidence="8">Binds 2 Zn(2+) ions per monomer.</text>
</comment>
<dbReference type="SUPFAM" id="SSF49493">
    <property type="entry name" value="HSP40/DnaJ peptide-binding domain"/>
    <property type="match status" value="2"/>
</dbReference>
<evidence type="ECO:0000259" key="11">
    <source>
        <dbReference type="PROSITE" id="PS51188"/>
    </source>
</evidence>
<dbReference type="EMBL" id="PEXU01000055">
    <property type="protein sequence ID" value="PIS42189.1"/>
    <property type="molecule type" value="Genomic_DNA"/>
</dbReference>
<keyword evidence="8" id="KW-0963">Cytoplasm</keyword>
<sequence length="368" mass="40607">MTKDYYEILGVAKGTSPEEIKKAYRKKAHQYHPDKAGGNEAKFKELNEAYQVLGNAEKRKQYDQFGTTFDQQGGGFNWSDFGNAGFDPFRQGGFRSENIKFDFGDIGDIFGDIFGTGRSSRARSRRVTRGQDIEMELEINFREAVFGTEKTVELYKTVTCDKCEGTGAEPGSKIITCSTCQGSGQVDQIQRTILGQIRSRAICPDCQGEGKTYSKKCSRCRGTGVIKDTQRIKVNIPAGIDNGQTIRLSGEGEMGPKGGPAGDLFISIRVKLDPEFRRQGSNILSQIKINFAQAVLGAKIKANTLEGEGYLKIPAGTPSGKIFKLKGKGVPQLHSRSRGDQLVEVIVKIPERLSREQKKLIEKLAELE</sequence>
<dbReference type="InterPro" id="IPR001623">
    <property type="entry name" value="DnaJ_domain"/>
</dbReference>
<dbReference type="InterPro" id="IPR001305">
    <property type="entry name" value="HSP_DnaJ_Cys-rich_dom"/>
</dbReference>
<dbReference type="Gene3D" id="1.10.287.110">
    <property type="entry name" value="DnaJ domain"/>
    <property type="match status" value="1"/>
</dbReference>
<evidence type="ECO:0000256" key="9">
    <source>
        <dbReference type="PROSITE-ProRule" id="PRU00546"/>
    </source>
</evidence>
<dbReference type="SUPFAM" id="SSF46565">
    <property type="entry name" value="Chaperone J-domain"/>
    <property type="match status" value="1"/>
</dbReference>
<dbReference type="PROSITE" id="PS00636">
    <property type="entry name" value="DNAJ_1"/>
    <property type="match status" value="1"/>
</dbReference>
<feature type="binding site" evidence="8">
    <location>
        <position position="177"/>
    </location>
    <ligand>
        <name>Zn(2+)</name>
        <dbReference type="ChEBI" id="CHEBI:29105"/>
        <label>2</label>
    </ligand>
</feature>
<evidence type="ECO:0000256" key="5">
    <source>
        <dbReference type="ARBA" id="ARBA00023186"/>
    </source>
</evidence>
<organism evidence="12 13">
    <name type="scientific">Candidatus Kerfeldbacteria bacterium CG08_land_8_20_14_0_20_40_16</name>
    <dbReference type="NCBI Taxonomy" id="2014244"/>
    <lineage>
        <taxon>Bacteria</taxon>
        <taxon>Candidatus Kerfeldiibacteriota</taxon>
    </lineage>
</organism>
<dbReference type="InterPro" id="IPR008971">
    <property type="entry name" value="HSP40/DnaJ_pept-bd"/>
</dbReference>
<dbReference type="Pfam" id="PF00226">
    <property type="entry name" value="DnaJ"/>
    <property type="match status" value="1"/>
</dbReference>
<dbReference type="GO" id="GO:0005737">
    <property type="term" value="C:cytoplasm"/>
    <property type="evidence" value="ECO:0007669"/>
    <property type="project" value="UniProtKB-SubCell"/>
</dbReference>